<evidence type="ECO:0000313" key="3">
    <source>
        <dbReference type="Proteomes" id="UP000275078"/>
    </source>
</evidence>
<gene>
    <name evidence="2" type="ORF">BJ508DRAFT_303612</name>
</gene>
<dbReference type="InterPro" id="IPR029058">
    <property type="entry name" value="AB_hydrolase_fold"/>
</dbReference>
<dbReference type="PANTHER" id="PTHR43798">
    <property type="entry name" value="MONOACYLGLYCEROL LIPASE"/>
    <property type="match status" value="1"/>
</dbReference>
<dbReference type="InterPro" id="IPR000073">
    <property type="entry name" value="AB_hydrolase_1"/>
</dbReference>
<dbReference type="STRING" id="1160509.A0A3N4ISB5"/>
<dbReference type="InterPro" id="IPR050266">
    <property type="entry name" value="AB_hydrolase_sf"/>
</dbReference>
<evidence type="ECO:0000313" key="2">
    <source>
        <dbReference type="EMBL" id="RPA84504.1"/>
    </source>
</evidence>
<dbReference type="Proteomes" id="UP000275078">
    <property type="component" value="Unassembled WGS sequence"/>
</dbReference>
<dbReference type="Gene3D" id="3.40.50.1820">
    <property type="entry name" value="alpha/beta hydrolase"/>
    <property type="match status" value="1"/>
</dbReference>
<protein>
    <submittedName>
        <fullName evidence="2">Alpha/beta-hydrolase</fullName>
    </submittedName>
</protein>
<evidence type="ECO:0000259" key="1">
    <source>
        <dbReference type="Pfam" id="PF12697"/>
    </source>
</evidence>
<dbReference type="OrthoDB" id="6431331at2759"/>
<proteinExistence type="predicted"/>
<dbReference type="GO" id="GO:0016787">
    <property type="term" value="F:hydrolase activity"/>
    <property type="evidence" value="ECO:0007669"/>
    <property type="project" value="UniProtKB-KW"/>
</dbReference>
<dbReference type="EMBL" id="ML119658">
    <property type="protein sequence ID" value="RPA84504.1"/>
    <property type="molecule type" value="Genomic_DNA"/>
</dbReference>
<organism evidence="2 3">
    <name type="scientific">Ascobolus immersus RN42</name>
    <dbReference type="NCBI Taxonomy" id="1160509"/>
    <lineage>
        <taxon>Eukaryota</taxon>
        <taxon>Fungi</taxon>
        <taxon>Dikarya</taxon>
        <taxon>Ascomycota</taxon>
        <taxon>Pezizomycotina</taxon>
        <taxon>Pezizomycetes</taxon>
        <taxon>Pezizales</taxon>
        <taxon>Ascobolaceae</taxon>
        <taxon>Ascobolus</taxon>
    </lineage>
</organism>
<keyword evidence="2" id="KW-0378">Hydrolase</keyword>
<feature type="domain" description="AB hydrolase-1" evidence="1">
    <location>
        <begin position="104"/>
        <end position="441"/>
    </location>
</feature>
<accession>A0A3N4ISB5</accession>
<sequence>MHSSFSDKPKAMPINFISDIFTTTYGTLIVCLHNLARLALYKKDTPAETQRILALRELLWNPEGQPLDGLVSHQFWTDEESGMVLHYLLTQPSGVPTTGERKTIVFFHGFPDSPFSYKRILQHQALQNHTCVAISLPSYGASTPFAESTLYTPDNLYPLLARFLVHIKSTYPTQPLTLFGHDWGATIVMSLAHILPETLVTRIVAANSIDPLGARHTIDNMLSTATRSLFRLQLPTFFRNVGIVLKQIFGRSHYVFMFRISPTWFRHLAMGQGYVDYMVKGCSEIVCEDVEGTTEQKQYEKDFYRATIAGPPPSLVATPGTVSEGLKYDHRVPTNLWARFHQMIRLYQEPLARGRFHDSTLPADLPRFVPASDAGKPSSTDVALGRRLDNPYRVPMTFLFCDADHALDWRICTEAARIFGAKVRVLKGLGHWGVMSAGPEVIEEILKDE</sequence>
<reference evidence="2 3" key="1">
    <citation type="journal article" date="2018" name="Nat. Ecol. Evol.">
        <title>Pezizomycetes genomes reveal the molecular basis of ectomycorrhizal truffle lifestyle.</title>
        <authorList>
            <person name="Murat C."/>
            <person name="Payen T."/>
            <person name="Noel B."/>
            <person name="Kuo A."/>
            <person name="Morin E."/>
            <person name="Chen J."/>
            <person name="Kohler A."/>
            <person name="Krizsan K."/>
            <person name="Balestrini R."/>
            <person name="Da Silva C."/>
            <person name="Montanini B."/>
            <person name="Hainaut M."/>
            <person name="Levati E."/>
            <person name="Barry K.W."/>
            <person name="Belfiori B."/>
            <person name="Cichocki N."/>
            <person name="Clum A."/>
            <person name="Dockter R.B."/>
            <person name="Fauchery L."/>
            <person name="Guy J."/>
            <person name="Iotti M."/>
            <person name="Le Tacon F."/>
            <person name="Lindquist E.A."/>
            <person name="Lipzen A."/>
            <person name="Malagnac F."/>
            <person name="Mello A."/>
            <person name="Molinier V."/>
            <person name="Miyauchi S."/>
            <person name="Poulain J."/>
            <person name="Riccioni C."/>
            <person name="Rubini A."/>
            <person name="Sitrit Y."/>
            <person name="Splivallo R."/>
            <person name="Traeger S."/>
            <person name="Wang M."/>
            <person name="Zifcakova L."/>
            <person name="Wipf D."/>
            <person name="Zambonelli A."/>
            <person name="Paolocci F."/>
            <person name="Nowrousian M."/>
            <person name="Ottonello S."/>
            <person name="Baldrian P."/>
            <person name="Spatafora J.W."/>
            <person name="Henrissat B."/>
            <person name="Nagy L.G."/>
            <person name="Aury J.M."/>
            <person name="Wincker P."/>
            <person name="Grigoriev I.V."/>
            <person name="Bonfante P."/>
            <person name="Martin F.M."/>
        </authorList>
    </citation>
    <scope>NUCLEOTIDE SEQUENCE [LARGE SCALE GENOMIC DNA]</scope>
    <source>
        <strain evidence="2 3">RN42</strain>
    </source>
</reference>
<dbReference type="AlphaFoldDB" id="A0A3N4ISB5"/>
<name>A0A3N4ISB5_ASCIM</name>
<keyword evidence="3" id="KW-1185">Reference proteome</keyword>
<dbReference type="Pfam" id="PF12697">
    <property type="entry name" value="Abhydrolase_6"/>
    <property type="match status" value="1"/>
</dbReference>
<dbReference type="SUPFAM" id="SSF53474">
    <property type="entry name" value="alpha/beta-Hydrolases"/>
    <property type="match status" value="1"/>
</dbReference>